<dbReference type="Gene3D" id="3.50.50.60">
    <property type="entry name" value="FAD/NAD(P)-binding domain"/>
    <property type="match status" value="1"/>
</dbReference>
<dbReference type="InterPro" id="IPR036188">
    <property type="entry name" value="FAD/NAD-bd_sf"/>
</dbReference>
<keyword evidence="6" id="KW-0560">Oxidoreductase</keyword>
<reference evidence="11" key="1">
    <citation type="journal article" date="2013" name="Science">
        <title>The Amborella genome and the evolution of flowering plants.</title>
        <authorList>
            <consortium name="Amborella Genome Project"/>
        </authorList>
    </citation>
    <scope>NUCLEOTIDE SEQUENCE [LARGE SCALE GENOMIC DNA]</scope>
</reference>
<dbReference type="Gene3D" id="3.90.660.10">
    <property type="match status" value="1"/>
</dbReference>
<evidence type="ECO:0000256" key="3">
    <source>
        <dbReference type="ARBA" id="ARBA00005995"/>
    </source>
</evidence>
<dbReference type="OrthoDB" id="5046242at2759"/>
<keyword evidence="5" id="KW-0274">FAD</keyword>
<organism evidence="10 11">
    <name type="scientific">Amborella trichopoda</name>
    <dbReference type="NCBI Taxonomy" id="13333"/>
    <lineage>
        <taxon>Eukaryota</taxon>
        <taxon>Viridiplantae</taxon>
        <taxon>Streptophyta</taxon>
        <taxon>Embryophyta</taxon>
        <taxon>Tracheophyta</taxon>
        <taxon>Spermatophyta</taxon>
        <taxon>Magnoliopsida</taxon>
        <taxon>Amborellales</taxon>
        <taxon>Amborellaceae</taxon>
        <taxon>Amborella</taxon>
    </lineage>
</organism>
<evidence type="ECO:0000256" key="2">
    <source>
        <dbReference type="ARBA" id="ARBA00004723"/>
    </source>
</evidence>
<feature type="domain" description="Amine oxidase" evidence="9">
    <location>
        <begin position="35"/>
        <end position="468"/>
    </location>
</feature>
<dbReference type="STRING" id="13333.W1PG48"/>
<dbReference type="KEGG" id="atr:18434810"/>
<accession>W1PG48</accession>
<comment type="similarity">
    <text evidence="3">Belongs to the flavin monoamine oxidase family.</text>
</comment>
<dbReference type="AlphaFoldDB" id="W1PG48"/>
<keyword evidence="4" id="KW-0285">Flavoprotein</keyword>
<proteinExistence type="inferred from homology"/>
<evidence type="ECO:0000256" key="6">
    <source>
        <dbReference type="ARBA" id="ARBA00023002"/>
    </source>
</evidence>
<evidence type="ECO:0000256" key="8">
    <source>
        <dbReference type="SAM" id="SignalP"/>
    </source>
</evidence>
<name>W1PG48_AMBTC</name>
<feature type="binding site" evidence="7">
    <location>
        <position position="254"/>
    </location>
    <ligand>
        <name>FAD</name>
        <dbReference type="ChEBI" id="CHEBI:57692"/>
    </ligand>
</feature>
<evidence type="ECO:0000313" key="11">
    <source>
        <dbReference type="Proteomes" id="UP000017836"/>
    </source>
</evidence>
<evidence type="ECO:0000256" key="4">
    <source>
        <dbReference type="ARBA" id="ARBA00022630"/>
    </source>
</evidence>
<dbReference type="InterPro" id="IPR050281">
    <property type="entry name" value="Flavin_monoamine_oxidase"/>
</dbReference>
<feature type="chain" id="PRO_5004808002" description="Amine oxidase domain-containing protein" evidence="8">
    <location>
        <begin position="26"/>
        <end position="489"/>
    </location>
</feature>
<dbReference type="SUPFAM" id="SSF51905">
    <property type="entry name" value="FAD/NAD(P)-binding domain"/>
    <property type="match status" value="1"/>
</dbReference>
<dbReference type="EMBL" id="KI393888">
    <property type="protein sequence ID" value="ERN06611.1"/>
    <property type="molecule type" value="Genomic_DNA"/>
</dbReference>
<evidence type="ECO:0000256" key="7">
    <source>
        <dbReference type="PIRSR" id="PIRSR601613-1"/>
    </source>
</evidence>
<comment type="cofactor">
    <cofactor evidence="1">
        <name>FAD</name>
        <dbReference type="ChEBI" id="CHEBI:57692"/>
    </cofactor>
</comment>
<feature type="binding site" evidence="7">
    <location>
        <begin position="56"/>
        <end position="57"/>
    </location>
    <ligand>
        <name>FAD</name>
        <dbReference type="ChEBI" id="CHEBI:57692"/>
    </ligand>
</feature>
<dbReference type="GO" id="GO:0050660">
    <property type="term" value="F:flavin adenine dinucleotide binding"/>
    <property type="evidence" value="ECO:0007669"/>
    <property type="project" value="UniProtKB-ARBA"/>
</dbReference>
<dbReference type="OMA" id="YSFRSTY"/>
<dbReference type="Proteomes" id="UP000017836">
    <property type="component" value="Unassembled WGS sequence"/>
</dbReference>
<feature type="signal peptide" evidence="8">
    <location>
        <begin position="1"/>
        <end position="25"/>
    </location>
</feature>
<dbReference type="InterPro" id="IPR001613">
    <property type="entry name" value="Flavin_amine_oxidase"/>
</dbReference>
<dbReference type="PRINTS" id="PR00757">
    <property type="entry name" value="AMINEOXDASEF"/>
</dbReference>
<gene>
    <name evidence="10" type="ORF">AMTR_s00058p00159400</name>
</gene>
<protein>
    <recommendedName>
        <fullName evidence="9">Amine oxidase domain-containing protein</fullName>
    </recommendedName>
</protein>
<evidence type="ECO:0000259" key="9">
    <source>
        <dbReference type="Pfam" id="PF01593"/>
    </source>
</evidence>
<dbReference type="InterPro" id="IPR002937">
    <property type="entry name" value="Amino_oxidase"/>
</dbReference>
<dbReference type="GO" id="GO:0006598">
    <property type="term" value="P:polyamine catabolic process"/>
    <property type="evidence" value="ECO:0000318"/>
    <property type="project" value="GO_Central"/>
</dbReference>
<comment type="pathway">
    <text evidence="2">Amine and polyamine degradation; spermine degradation.</text>
</comment>
<dbReference type="FunFam" id="3.90.660.10:FF:000012">
    <property type="entry name" value="Polyamine oxidase 1"/>
    <property type="match status" value="1"/>
</dbReference>
<evidence type="ECO:0000256" key="1">
    <source>
        <dbReference type="ARBA" id="ARBA00001974"/>
    </source>
</evidence>
<dbReference type="GO" id="GO:0046592">
    <property type="term" value="F:polyamine oxidase activity"/>
    <property type="evidence" value="ECO:0000318"/>
    <property type="project" value="GO_Central"/>
</dbReference>
<dbReference type="HOGENOM" id="CLU_004498_6_1_1"/>
<evidence type="ECO:0000313" key="10">
    <source>
        <dbReference type="EMBL" id="ERN06611.1"/>
    </source>
</evidence>
<feature type="binding site" evidence="7">
    <location>
        <position position="36"/>
    </location>
    <ligand>
        <name>FAD</name>
        <dbReference type="ChEBI" id="CHEBI:57692"/>
    </ligand>
</feature>
<dbReference type="Pfam" id="PF01593">
    <property type="entry name" value="Amino_oxidase"/>
    <property type="match status" value="1"/>
</dbReference>
<dbReference type="SUPFAM" id="SSF54373">
    <property type="entry name" value="FAD-linked reductases, C-terminal domain"/>
    <property type="match status" value="1"/>
</dbReference>
<dbReference type="PANTHER" id="PTHR10742">
    <property type="entry name" value="FLAVIN MONOAMINE OXIDASE"/>
    <property type="match status" value="1"/>
</dbReference>
<keyword evidence="8" id="KW-0732">Signal</keyword>
<dbReference type="Gramene" id="ERN06611">
    <property type="protein sequence ID" value="ERN06611"/>
    <property type="gene ID" value="AMTR_s00058p00159400"/>
</dbReference>
<dbReference type="PANTHER" id="PTHR10742:SF313">
    <property type="entry name" value="AMINE OXIDASE"/>
    <property type="match status" value="1"/>
</dbReference>
<evidence type="ECO:0000256" key="5">
    <source>
        <dbReference type="ARBA" id="ARBA00022827"/>
    </source>
</evidence>
<dbReference type="eggNOG" id="KOG0029">
    <property type="taxonomic scope" value="Eukaryota"/>
</dbReference>
<keyword evidence="11" id="KW-1185">Reference proteome</keyword>
<sequence length="489" mass="55318">MEGLEVRGLLLVWILGLSFVTATSATSVIVIGAGMSGITAAKTLSEAGIKDFLILEATNRIGGRMCKTTFQGLNVEIGANWVEGVNGKQMNPIWDLAQKLKLRNFQSDYDNVTANIYTHHGGLYPHAVATVAFDVADERSNYTTALSTSMSRNKEEDISILASQRLCNKVPTSPLDMAIDYYTYDYEFAEPPRITSLQNTEPLPTFANFGEDLNFVADTRGYESMVYHIAHQFLTTSKHTANISDPRLLLNKVVREIRYSRSGVIVKTEDGSMYRAKYAMVSVSIGVLQTNLIKFHPDLPHWKLLALYQFNMAVYTKILLKFPYKFWPTGPGTEFFIYADEKRGYYPIWQQMENNYPGSNVLLVTVTDDESRRIEQQSDEETKAEAMEVLRNMFGKNIPDAKAILVPRWWSNRFYKGSFSNWPIGVSRFEYDQIRAPVGNVYFTGEHTSEHYNGYVHGAYLSGIDSAQMLVDCIKKGNCEPKFEGRPKK</sequence>